<gene>
    <name evidence="7" type="ORF">NVS47_11810</name>
</gene>
<dbReference type="Gene3D" id="1.10.600.10">
    <property type="entry name" value="Farnesyl Diphosphate Synthase"/>
    <property type="match status" value="1"/>
</dbReference>
<reference evidence="7 8" key="1">
    <citation type="submission" date="2022-08" db="EMBL/GenBank/DDBJ databases">
        <title>Proteogenomics of the novel Dehalobacterium formicoaceticum strain EZ94 highlights a key role of methyltransferases during anaerobic dichloromethane degradation.</title>
        <authorList>
            <person name="Wasmund K."/>
        </authorList>
    </citation>
    <scope>NUCLEOTIDE SEQUENCE [LARGE SCALE GENOMIC DNA]</scope>
    <source>
        <strain evidence="7 8">EZ94</strain>
    </source>
</reference>
<sequence length="322" mass="36502">MQFLSIFHEINGDLKVVEKELEKYVLTQEPELTLAAGHLLKAGGKRIRPAFALLAGKFYRYDFEKILPLAVALEIIHMASLVHDDVVDASMTRRGHPTVKAKWGNRVSLHAGDYLSAVALKLISQYQDKRVLKVLSRVTVEMCRGEIQQISASFDAEQNLRDYLYRIKRKTALLISASCELGAVVTEAPEKIVRALTRYGYHVGMAFQITDDILDMISDEKVLGKPIGGDLRQGIITLPVIYALKHSQEKEHLRELVTKQVKSEEEVQEIIRLIKDSGAIKYSFDMANIYLNKAKKELNRLPDVKTKKTFKKLTSFIGERSF</sequence>
<name>A0ABT1Y8G7_9FIRM</name>
<keyword evidence="3 6" id="KW-0808">Transferase</keyword>
<keyword evidence="5" id="KW-0460">Magnesium</keyword>
<protein>
    <submittedName>
        <fullName evidence="7">Polyprenyl synthetase family protein</fullName>
    </submittedName>
</protein>
<evidence type="ECO:0000256" key="1">
    <source>
        <dbReference type="ARBA" id="ARBA00001946"/>
    </source>
</evidence>
<dbReference type="EMBL" id="JANPWE010000005">
    <property type="protein sequence ID" value="MCR6546189.1"/>
    <property type="molecule type" value="Genomic_DNA"/>
</dbReference>
<dbReference type="Pfam" id="PF00348">
    <property type="entry name" value="polyprenyl_synt"/>
    <property type="match status" value="1"/>
</dbReference>
<dbReference type="InterPro" id="IPR008949">
    <property type="entry name" value="Isoprenoid_synthase_dom_sf"/>
</dbReference>
<dbReference type="SUPFAM" id="SSF48576">
    <property type="entry name" value="Terpenoid synthases"/>
    <property type="match status" value="1"/>
</dbReference>
<comment type="similarity">
    <text evidence="2 6">Belongs to the FPP/GGPP synthase family.</text>
</comment>
<accession>A0ABT1Y8G7</accession>
<keyword evidence="4" id="KW-0479">Metal-binding</keyword>
<dbReference type="InterPro" id="IPR000092">
    <property type="entry name" value="Polyprenyl_synt"/>
</dbReference>
<comment type="cofactor">
    <cofactor evidence="1">
        <name>Mg(2+)</name>
        <dbReference type="ChEBI" id="CHEBI:18420"/>
    </cofactor>
</comment>
<dbReference type="PROSITE" id="PS00444">
    <property type="entry name" value="POLYPRENYL_SYNTHASE_2"/>
    <property type="match status" value="1"/>
</dbReference>
<keyword evidence="8" id="KW-1185">Reference proteome</keyword>
<dbReference type="Proteomes" id="UP001524944">
    <property type="component" value="Unassembled WGS sequence"/>
</dbReference>
<dbReference type="PANTHER" id="PTHR12001:SF69">
    <property type="entry name" value="ALL TRANS-POLYPRENYL-DIPHOSPHATE SYNTHASE PDSS1"/>
    <property type="match status" value="1"/>
</dbReference>
<evidence type="ECO:0000256" key="5">
    <source>
        <dbReference type="ARBA" id="ARBA00022842"/>
    </source>
</evidence>
<dbReference type="CDD" id="cd00685">
    <property type="entry name" value="Trans_IPPS_HT"/>
    <property type="match status" value="1"/>
</dbReference>
<comment type="caution">
    <text evidence="7">The sequence shown here is derived from an EMBL/GenBank/DDBJ whole genome shotgun (WGS) entry which is preliminary data.</text>
</comment>
<evidence type="ECO:0000256" key="2">
    <source>
        <dbReference type="ARBA" id="ARBA00006706"/>
    </source>
</evidence>
<evidence type="ECO:0000256" key="4">
    <source>
        <dbReference type="ARBA" id="ARBA00022723"/>
    </source>
</evidence>
<dbReference type="InterPro" id="IPR033749">
    <property type="entry name" value="Polyprenyl_synt_CS"/>
</dbReference>
<evidence type="ECO:0000313" key="8">
    <source>
        <dbReference type="Proteomes" id="UP001524944"/>
    </source>
</evidence>
<dbReference type="RefSeq" id="WP_089611977.1">
    <property type="nucleotide sequence ID" value="NZ_CP022121.1"/>
</dbReference>
<evidence type="ECO:0000256" key="3">
    <source>
        <dbReference type="ARBA" id="ARBA00022679"/>
    </source>
</evidence>
<dbReference type="SFLD" id="SFLDS00005">
    <property type="entry name" value="Isoprenoid_Synthase_Type_I"/>
    <property type="match status" value="1"/>
</dbReference>
<evidence type="ECO:0000256" key="6">
    <source>
        <dbReference type="RuleBase" id="RU004466"/>
    </source>
</evidence>
<proteinExistence type="inferred from homology"/>
<dbReference type="PROSITE" id="PS00723">
    <property type="entry name" value="POLYPRENYL_SYNTHASE_1"/>
    <property type="match status" value="1"/>
</dbReference>
<dbReference type="PANTHER" id="PTHR12001">
    <property type="entry name" value="GERANYLGERANYL PYROPHOSPHATE SYNTHASE"/>
    <property type="match status" value="1"/>
</dbReference>
<evidence type="ECO:0000313" key="7">
    <source>
        <dbReference type="EMBL" id="MCR6546189.1"/>
    </source>
</evidence>
<organism evidence="7 8">
    <name type="scientific">Dehalobacterium formicoaceticum</name>
    <dbReference type="NCBI Taxonomy" id="51515"/>
    <lineage>
        <taxon>Bacteria</taxon>
        <taxon>Bacillati</taxon>
        <taxon>Bacillota</taxon>
        <taxon>Clostridia</taxon>
        <taxon>Eubacteriales</taxon>
        <taxon>Peptococcaceae</taxon>
        <taxon>Dehalobacterium</taxon>
    </lineage>
</organism>